<dbReference type="EMBL" id="CAJNOQ010011683">
    <property type="protein sequence ID" value="CAF1282700.1"/>
    <property type="molecule type" value="Genomic_DNA"/>
</dbReference>
<reference evidence="1" key="1">
    <citation type="submission" date="2021-02" db="EMBL/GenBank/DDBJ databases">
        <authorList>
            <person name="Nowell W R."/>
        </authorList>
    </citation>
    <scope>NUCLEOTIDE SEQUENCE</scope>
</reference>
<dbReference type="Proteomes" id="UP000663829">
    <property type="component" value="Unassembled WGS sequence"/>
</dbReference>
<sequence length="109" mass="12891">TKDYLNLNMDTLLKHDELISLYDYCIDNVSTKLNNNIQEHMATFDKKLKRLSAVCLIHSLMKEVWRYDSKTPDEFLHYIKQEEVLEVFNTHFDTILESTRTSGVFTKVT</sequence>
<evidence type="ECO:0000313" key="3">
    <source>
        <dbReference type="Proteomes" id="UP000663829"/>
    </source>
</evidence>
<accession>A0A815CGZ1</accession>
<keyword evidence="3" id="KW-1185">Reference proteome</keyword>
<dbReference type="EMBL" id="CAJOBC010028645">
    <property type="protein sequence ID" value="CAF4079401.1"/>
    <property type="molecule type" value="Genomic_DNA"/>
</dbReference>
<protein>
    <submittedName>
        <fullName evidence="1">Uncharacterized protein</fullName>
    </submittedName>
</protein>
<organism evidence="1 3">
    <name type="scientific">Didymodactylos carnosus</name>
    <dbReference type="NCBI Taxonomy" id="1234261"/>
    <lineage>
        <taxon>Eukaryota</taxon>
        <taxon>Metazoa</taxon>
        <taxon>Spiralia</taxon>
        <taxon>Gnathifera</taxon>
        <taxon>Rotifera</taxon>
        <taxon>Eurotatoria</taxon>
        <taxon>Bdelloidea</taxon>
        <taxon>Philodinida</taxon>
        <taxon>Philodinidae</taxon>
        <taxon>Didymodactylos</taxon>
    </lineage>
</organism>
<proteinExistence type="predicted"/>
<evidence type="ECO:0000313" key="2">
    <source>
        <dbReference type="EMBL" id="CAF4079401.1"/>
    </source>
</evidence>
<comment type="caution">
    <text evidence="1">The sequence shown here is derived from an EMBL/GenBank/DDBJ whole genome shotgun (WGS) entry which is preliminary data.</text>
</comment>
<name>A0A815CGZ1_9BILA</name>
<dbReference type="AlphaFoldDB" id="A0A815CGZ1"/>
<gene>
    <name evidence="1" type="ORF">GPM918_LOCUS27632</name>
    <name evidence="2" type="ORF">SRO942_LOCUS27989</name>
</gene>
<evidence type="ECO:0000313" key="1">
    <source>
        <dbReference type="EMBL" id="CAF1282700.1"/>
    </source>
</evidence>
<dbReference type="Proteomes" id="UP000681722">
    <property type="component" value="Unassembled WGS sequence"/>
</dbReference>
<feature type="non-terminal residue" evidence="1">
    <location>
        <position position="1"/>
    </location>
</feature>